<sequence>MLSWTVILTGIFMAYAVGSLAGGHFLSRILYNADVRQVGSGNAGTMNVLRNLGIAAGIMTFIWDTAKGFLVVTLGLKGGGAELGVLMALAAVAGHNWPLYWRFQGGKGLATSLGVALAVYPAAVPPGAALMGLLTFLTRNTDLATLLTFSALPIYFWWREGPGCYLAFGLGLAAIMLLRHGPLVISLFYNLKERR</sequence>
<feature type="transmembrane region" description="Helical" evidence="10">
    <location>
        <begin position="165"/>
        <end position="189"/>
    </location>
</feature>
<keyword evidence="2 10" id="KW-0444">Lipid biosynthesis</keyword>
<keyword evidence="9 10" id="KW-1208">Phospholipid metabolism</keyword>
<evidence type="ECO:0000256" key="4">
    <source>
        <dbReference type="ARBA" id="ARBA00022692"/>
    </source>
</evidence>
<dbReference type="HAMAP" id="MF_01043">
    <property type="entry name" value="PlsY"/>
    <property type="match status" value="1"/>
</dbReference>
<evidence type="ECO:0000256" key="2">
    <source>
        <dbReference type="ARBA" id="ARBA00022516"/>
    </source>
</evidence>
<dbReference type="Pfam" id="PF02660">
    <property type="entry name" value="G3P_acyltransf"/>
    <property type="match status" value="1"/>
</dbReference>
<feature type="transmembrane region" description="Helical" evidence="10">
    <location>
        <begin position="113"/>
        <end position="137"/>
    </location>
</feature>
<evidence type="ECO:0000256" key="10">
    <source>
        <dbReference type="HAMAP-Rule" id="MF_01043"/>
    </source>
</evidence>
<feature type="transmembrane region" description="Helical" evidence="10">
    <location>
        <begin position="83"/>
        <end position="101"/>
    </location>
</feature>
<gene>
    <name evidence="11" type="primary">plsY_1</name>
    <name evidence="10" type="synonym">plsY</name>
    <name evidence="11" type="ORF">MOOR_10740</name>
</gene>
<comment type="pathway">
    <text evidence="10">Lipid metabolism; phospholipid metabolism.</text>
</comment>
<comment type="function">
    <text evidence="10">Catalyzes the transfer of an acyl group from acyl-phosphate (acyl-PO(4)) to glycerol-3-phosphate (G3P) to form lysophosphatidic acid (LPA). This enzyme utilizes acyl-phosphate as fatty acyl donor, but not acyl-CoA or acyl-ACP.</text>
</comment>
<comment type="caution">
    <text evidence="11">The sequence shown here is derived from an EMBL/GenBank/DDBJ whole genome shotgun (WGS) entry which is preliminary data.</text>
</comment>
<evidence type="ECO:0000256" key="7">
    <source>
        <dbReference type="ARBA" id="ARBA00023136"/>
    </source>
</evidence>
<dbReference type="AlphaFoldDB" id="A0A1J5JIF3"/>
<dbReference type="GO" id="GO:0005886">
    <property type="term" value="C:plasma membrane"/>
    <property type="evidence" value="ECO:0007669"/>
    <property type="project" value="UniProtKB-SubCell"/>
</dbReference>
<evidence type="ECO:0000256" key="5">
    <source>
        <dbReference type="ARBA" id="ARBA00022989"/>
    </source>
</evidence>
<evidence type="ECO:0000256" key="1">
    <source>
        <dbReference type="ARBA" id="ARBA00022475"/>
    </source>
</evidence>
<organism evidence="11 12">
    <name type="scientific">Neomoorella thermoacetica</name>
    <name type="common">Clostridium thermoaceticum</name>
    <dbReference type="NCBI Taxonomy" id="1525"/>
    <lineage>
        <taxon>Bacteria</taxon>
        <taxon>Bacillati</taxon>
        <taxon>Bacillota</taxon>
        <taxon>Clostridia</taxon>
        <taxon>Neomoorellales</taxon>
        <taxon>Neomoorellaceae</taxon>
        <taxon>Neomoorella</taxon>
    </lineage>
</organism>
<evidence type="ECO:0000256" key="8">
    <source>
        <dbReference type="ARBA" id="ARBA00023209"/>
    </source>
</evidence>
<proteinExistence type="inferred from homology"/>
<evidence type="ECO:0000256" key="9">
    <source>
        <dbReference type="ARBA" id="ARBA00023264"/>
    </source>
</evidence>
<keyword evidence="1 10" id="KW-1003">Cell membrane</keyword>
<dbReference type="InterPro" id="IPR003811">
    <property type="entry name" value="G3P_acylTferase_PlsY"/>
</dbReference>
<dbReference type="PANTHER" id="PTHR30309:SF0">
    <property type="entry name" value="GLYCEROL-3-PHOSPHATE ACYLTRANSFERASE-RELATED"/>
    <property type="match status" value="1"/>
</dbReference>
<keyword evidence="6 10" id="KW-0443">Lipid metabolism</keyword>
<dbReference type="UniPathway" id="UPA00085"/>
<comment type="similarity">
    <text evidence="10">Belongs to the PlsY family.</text>
</comment>
<dbReference type="SMART" id="SM01207">
    <property type="entry name" value="G3P_acyltransf"/>
    <property type="match status" value="1"/>
</dbReference>
<keyword evidence="11" id="KW-0012">Acyltransferase</keyword>
<dbReference type="GO" id="GO:0043772">
    <property type="term" value="F:acyl-phosphate glycerol-3-phosphate acyltransferase activity"/>
    <property type="evidence" value="ECO:0007669"/>
    <property type="project" value="UniProtKB-UniRule"/>
</dbReference>
<dbReference type="GO" id="GO:0008654">
    <property type="term" value="P:phospholipid biosynthetic process"/>
    <property type="evidence" value="ECO:0007669"/>
    <property type="project" value="UniProtKB-UniRule"/>
</dbReference>
<feature type="transmembrane region" description="Helical" evidence="10">
    <location>
        <begin position="6"/>
        <end position="26"/>
    </location>
</feature>
<reference evidence="11 12" key="1">
    <citation type="submission" date="2016-08" db="EMBL/GenBank/DDBJ databases">
        <title>Genome-based comparison of Moorella thermoacetic strains.</title>
        <authorList>
            <person name="Poehlein A."/>
            <person name="Bengelsdorf F.R."/>
            <person name="Esser C."/>
            <person name="Duerre P."/>
            <person name="Daniel R."/>
        </authorList>
    </citation>
    <scope>NUCLEOTIDE SEQUENCE [LARGE SCALE GENOMIC DNA]</scope>
    <source>
        <strain evidence="11 12">DSM 11768</strain>
    </source>
</reference>
<keyword evidence="8 10" id="KW-0594">Phospholipid biosynthesis</keyword>
<keyword evidence="3 10" id="KW-0808">Transferase</keyword>
<evidence type="ECO:0000256" key="6">
    <source>
        <dbReference type="ARBA" id="ARBA00023098"/>
    </source>
</evidence>
<comment type="subunit">
    <text evidence="10">Probably interacts with PlsX.</text>
</comment>
<evidence type="ECO:0000256" key="3">
    <source>
        <dbReference type="ARBA" id="ARBA00022679"/>
    </source>
</evidence>
<dbReference type="RefSeq" id="WP_071520684.1">
    <property type="nucleotide sequence ID" value="NZ_MIHH01000004.1"/>
</dbReference>
<protein>
    <recommendedName>
        <fullName evidence="10">Glycerol-3-phosphate acyltransferase</fullName>
    </recommendedName>
    <alternativeName>
        <fullName evidence="10">Acyl-PO4 G3P acyltransferase</fullName>
    </alternativeName>
    <alternativeName>
        <fullName evidence="10">Acyl-phosphate--glycerol-3-phosphate acyltransferase</fullName>
    </alternativeName>
    <alternativeName>
        <fullName evidence="10">G3P acyltransferase</fullName>
        <shortName evidence="10">GPAT</shortName>
        <ecNumber evidence="10">2.3.1.275</ecNumber>
    </alternativeName>
    <alternativeName>
        <fullName evidence="10">Lysophosphatidic acid synthase</fullName>
        <shortName evidence="10">LPA synthase</shortName>
    </alternativeName>
</protein>
<comment type="catalytic activity">
    <reaction evidence="10">
        <text>an acyl phosphate + sn-glycerol 3-phosphate = a 1-acyl-sn-glycero-3-phosphate + phosphate</text>
        <dbReference type="Rhea" id="RHEA:34075"/>
        <dbReference type="ChEBI" id="CHEBI:43474"/>
        <dbReference type="ChEBI" id="CHEBI:57597"/>
        <dbReference type="ChEBI" id="CHEBI:57970"/>
        <dbReference type="ChEBI" id="CHEBI:59918"/>
        <dbReference type="EC" id="2.3.1.275"/>
    </reaction>
</comment>
<keyword evidence="7 10" id="KW-0472">Membrane</keyword>
<dbReference type="PANTHER" id="PTHR30309">
    <property type="entry name" value="INNER MEMBRANE PROTEIN YGIH"/>
    <property type="match status" value="1"/>
</dbReference>
<evidence type="ECO:0000313" key="12">
    <source>
        <dbReference type="Proteomes" id="UP000182743"/>
    </source>
</evidence>
<keyword evidence="4 10" id="KW-0812">Transmembrane</keyword>
<accession>A0A1J5JIF3</accession>
<dbReference type="Proteomes" id="UP000182743">
    <property type="component" value="Unassembled WGS sequence"/>
</dbReference>
<evidence type="ECO:0000313" key="11">
    <source>
        <dbReference type="EMBL" id="OIQ09314.1"/>
    </source>
</evidence>
<feature type="transmembrane region" description="Helical" evidence="10">
    <location>
        <begin position="47"/>
        <end position="63"/>
    </location>
</feature>
<name>A0A1J5JIF3_NEOTH</name>
<dbReference type="EC" id="2.3.1.275" evidence="10"/>
<keyword evidence="5 10" id="KW-1133">Transmembrane helix</keyword>
<comment type="subcellular location">
    <subcellularLocation>
        <location evidence="10">Cell membrane</location>
        <topology evidence="10">Multi-pass membrane protein</topology>
    </subcellularLocation>
</comment>
<dbReference type="EMBL" id="MIHH01000004">
    <property type="protein sequence ID" value="OIQ09314.1"/>
    <property type="molecule type" value="Genomic_DNA"/>
</dbReference>